<dbReference type="RefSeq" id="WP_316514592.1">
    <property type="nucleotide sequence ID" value="NZ_OY726395.1"/>
</dbReference>
<dbReference type="EMBL" id="OY726395">
    <property type="protein sequence ID" value="CAJ1580164.1"/>
    <property type="molecule type" value="Genomic_DNA"/>
</dbReference>
<proteinExistence type="predicted"/>
<protein>
    <submittedName>
        <fullName evidence="3">Uncharacterized protein</fullName>
    </submittedName>
</protein>
<organism evidence="3 4">
    <name type="scientific">[Mycobacterium] wendilense</name>
    <dbReference type="NCBI Taxonomy" id="3064284"/>
    <lineage>
        <taxon>Bacteria</taxon>
        <taxon>Bacillati</taxon>
        <taxon>Actinomycetota</taxon>
        <taxon>Actinomycetes</taxon>
        <taxon>Mycobacteriales</taxon>
        <taxon>Mycobacteriaceae</taxon>
        <taxon>Mycolicibacter</taxon>
    </lineage>
</organism>
<keyword evidence="2" id="KW-1133">Transmembrane helix</keyword>
<keyword evidence="4" id="KW-1185">Reference proteome</keyword>
<evidence type="ECO:0000313" key="3">
    <source>
        <dbReference type="EMBL" id="CAJ1580164.1"/>
    </source>
</evidence>
<dbReference type="Proteomes" id="UP001190466">
    <property type="component" value="Chromosome"/>
</dbReference>
<evidence type="ECO:0000256" key="1">
    <source>
        <dbReference type="SAM" id="MobiDB-lite"/>
    </source>
</evidence>
<feature type="transmembrane region" description="Helical" evidence="2">
    <location>
        <begin position="128"/>
        <end position="152"/>
    </location>
</feature>
<feature type="transmembrane region" description="Helical" evidence="2">
    <location>
        <begin position="96"/>
        <end position="122"/>
    </location>
</feature>
<name>A0ABM9MA68_9MYCO</name>
<gene>
    <name evidence="3" type="ORF">MU0050_000877</name>
</gene>
<feature type="compositionally biased region" description="Pro residues" evidence="1">
    <location>
        <begin position="1"/>
        <end position="17"/>
    </location>
</feature>
<feature type="region of interest" description="Disordered" evidence="1">
    <location>
        <begin position="1"/>
        <end position="86"/>
    </location>
</feature>
<keyword evidence="2" id="KW-0472">Membrane</keyword>
<feature type="transmembrane region" description="Helical" evidence="2">
    <location>
        <begin position="159"/>
        <end position="178"/>
    </location>
</feature>
<evidence type="ECO:0000313" key="4">
    <source>
        <dbReference type="Proteomes" id="UP001190466"/>
    </source>
</evidence>
<sequence length="213" mass="21898">MTTPPPPPSPEPSPDEPPSGAETRIIRRAPTGNTGAFPPAAAHDDEPRTGIIRRTPTGALPVPPAPPTTVVPQADESATGLLPPVPKPDPARPVTAVAACVVAMVSGWATLVLATSLITGWWSTDRLFCAAVAFLAFVFAAATATGIILLLMRRGLGRYLIAIGAVVALLGFGGVFIAGAQIPWVVYAIPVLPIASAVLALLPATKRWANDPS</sequence>
<evidence type="ECO:0000256" key="2">
    <source>
        <dbReference type="SAM" id="Phobius"/>
    </source>
</evidence>
<accession>A0ABM9MA68</accession>
<reference evidence="3 4" key="1">
    <citation type="submission" date="2023-08" db="EMBL/GenBank/DDBJ databases">
        <authorList>
            <person name="Folkvardsen B D."/>
            <person name="Norman A."/>
        </authorList>
    </citation>
    <scope>NUCLEOTIDE SEQUENCE [LARGE SCALE GENOMIC DNA]</scope>
    <source>
        <strain evidence="3 4">Mu0050</strain>
    </source>
</reference>
<feature type="transmembrane region" description="Helical" evidence="2">
    <location>
        <begin position="184"/>
        <end position="204"/>
    </location>
</feature>
<keyword evidence="2" id="KW-0812">Transmembrane</keyword>